<dbReference type="Proteomes" id="UP000583800">
    <property type="component" value="Unassembled WGS sequence"/>
</dbReference>
<dbReference type="Pfam" id="PF04075">
    <property type="entry name" value="F420H2_quin_red"/>
    <property type="match status" value="1"/>
</dbReference>
<evidence type="ECO:0008006" key="3">
    <source>
        <dbReference type="Google" id="ProtNLM"/>
    </source>
</evidence>
<reference evidence="1 2" key="1">
    <citation type="submission" date="2020-08" db="EMBL/GenBank/DDBJ databases">
        <title>Sequencing the genomes of 1000 actinobacteria strains.</title>
        <authorList>
            <person name="Klenk H.-P."/>
        </authorList>
    </citation>
    <scope>NUCLEOTIDE SEQUENCE [LARGE SCALE GENOMIC DNA]</scope>
    <source>
        <strain evidence="1 2">DSM 45913</strain>
    </source>
</reference>
<name>A0A7X0CBG8_9ACTN</name>
<accession>A0A7X0CBG8</accession>
<dbReference type="AlphaFoldDB" id="A0A7X0CBG8"/>
<comment type="caution">
    <text evidence="1">The sequence shown here is derived from an EMBL/GenBank/DDBJ whole genome shotgun (WGS) entry which is preliminary data.</text>
</comment>
<gene>
    <name evidence="1" type="ORF">FHU36_006836</name>
</gene>
<dbReference type="GO" id="GO:0016491">
    <property type="term" value="F:oxidoreductase activity"/>
    <property type="evidence" value="ECO:0007669"/>
    <property type="project" value="InterPro"/>
</dbReference>
<keyword evidence="2" id="KW-1185">Reference proteome</keyword>
<sequence>MGVAIMLDRAVKAFKSWQYRGGRPRRWARIENRLWALAFAAGIMPNRAAMLEIRGRKSGRLISFPVAIAEHDGERYLVAMLGEKTNWALNARAGDGRAVLRHGRREEIRLTEELSDRRAAILRRYLQVAPGARPHFPIDRHAALEEFERIVDRYPVFRITSPENRSSATSP</sequence>
<dbReference type="RefSeq" id="WP_312892018.1">
    <property type="nucleotide sequence ID" value="NZ_JACHJB010000003.1"/>
</dbReference>
<dbReference type="InterPro" id="IPR012349">
    <property type="entry name" value="Split_barrel_FMN-bd"/>
</dbReference>
<evidence type="ECO:0000313" key="1">
    <source>
        <dbReference type="EMBL" id="MBB6350264.1"/>
    </source>
</evidence>
<dbReference type="InterPro" id="IPR004378">
    <property type="entry name" value="F420H2_quin_Rdtase"/>
</dbReference>
<proteinExistence type="predicted"/>
<dbReference type="Gene3D" id="2.30.110.10">
    <property type="entry name" value="Electron Transport, Fmn-binding Protein, Chain A"/>
    <property type="match status" value="1"/>
</dbReference>
<protein>
    <recommendedName>
        <fullName evidence="3">Nitroreductase family deazaflavin-dependent oxidoreductase</fullName>
    </recommendedName>
</protein>
<organism evidence="1 2">
    <name type="scientific">Nonomuraea muscovyensis</name>
    <dbReference type="NCBI Taxonomy" id="1124761"/>
    <lineage>
        <taxon>Bacteria</taxon>
        <taxon>Bacillati</taxon>
        <taxon>Actinomycetota</taxon>
        <taxon>Actinomycetes</taxon>
        <taxon>Streptosporangiales</taxon>
        <taxon>Streptosporangiaceae</taxon>
        <taxon>Nonomuraea</taxon>
    </lineage>
</organism>
<evidence type="ECO:0000313" key="2">
    <source>
        <dbReference type="Proteomes" id="UP000583800"/>
    </source>
</evidence>
<dbReference type="EMBL" id="JACHJB010000003">
    <property type="protein sequence ID" value="MBB6350264.1"/>
    <property type="molecule type" value="Genomic_DNA"/>
</dbReference>